<keyword evidence="5" id="KW-0406">Ion transport</keyword>
<dbReference type="Gene3D" id="1.10.287.70">
    <property type="match status" value="1"/>
</dbReference>
<sequence length="117" mass="13288">MEVMKGCGCGCVWSHINIDFARIFLLWFVIVFYDLFGAAVFSALERPSELEAHCRWNRQLAEFVQDHQVPSEGLCELLGHYEEAIAAGIRMEAWRPRWDLLVSGAFYFVATVASTIG</sequence>
<keyword evidence="7" id="KW-1133">Transmembrane helix</keyword>
<evidence type="ECO:0000256" key="7">
    <source>
        <dbReference type="SAM" id="Phobius"/>
    </source>
</evidence>
<dbReference type="InterPro" id="IPR005410">
    <property type="entry name" value="2pore_dom_K_chnl_THIK"/>
</dbReference>
<keyword evidence="5" id="KW-0813">Transport</keyword>
<comment type="subcellular location">
    <subcellularLocation>
        <location evidence="1">Cell membrane</location>
        <topology evidence="1">Multi-pass membrane protein</topology>
    </subcellularLocation>
</comment>
<dbReference type="PRINTS" id="PR01588">
    <property type="entry name" value="THIKCHANNEL"/>
</dbReference>
<keyword evidence="9" id="KW-1185">Reference proteome</keyword>
<evidence type="ECO:0000256" key="1">
    <source>
        <dbReference type="ARBA" id="ARBA00004651"/>
    </source>
</evidence>
<comment type="catalytic activity">
    <reaction evidence="6">
        <text>K(+)(in) = K(+)(out)</text>
        <dbReference type="Rhea" id="RHEA:29463"/>
        <dbReference type="ChEBI" id="CHEBI:29103"/>
    </reaction>
</comment>
<dbReference type="Ensembl" id="ENSSRHT00000011021.1">
    <property type="protein sequence ID" value="ENSSRHP00000010627.1"/>
    <property type="gene ID" value="ENSSRHG00000006092.1"/>
</dbReference>
<evidence type="ECO:0000256" key="3">
    <source>
        <dbReference type="ARBA" id="ARBA00022475"/>
    </source>
</evidence>
<dbReference type="Proteomes" id="UP000472270">
    <property type="component" value="Unassembled WGS sequence"/>
</dbReference>
<name>A0A673GDN6_9TELE</name>
<dbReference type="AlphaFoldDB" id="A0A673GDN6"/>
<organism evidence="8 9">
    <name type="scientific">Sinocyclocheilus rhinocerous</name>
    <dbReference type="NCBI Taxonomy" id="307959"/>
    <lineage>
        <taxon>Eukaryota</taxon>
        <taxon>Metazoa</taxon>
        <taxon>Chordata</taxon>
        <taxon>Craniata</taxon>
        <taxon>Vertebrata</taxon>
        <taxon>Euteleostomi</taxon>
        <taxon>Actinopterygii</taxon>
        <taxon>Neopterygii</taxon>
        <taxon>Teleostei</taxon>
        <taxon>Ostariophysi</taxon>
        <taxon>Cypriniformes</taxon>
        <taxon>Cyprinidae</taxon>
        <taxon>Cyprininae</taxon>
        <taxon>Sinocyclocheilus</taxon>
    </lineage>
</organism>
<keyword evidence="4" id="KW-0633">Potassium transport</keyword>
<evidence type="ECO:0000256" key="6">
    <source>
        <dbReference type="ARBA" id="ARBA00034430"/>
    </source>
</evidence>
<dbReference type="SUPFAM" id="SSF81324">
    <property type="entry name" value="Voltage-gated potassium channels"/>
    <property type="match status" value="1"/>
</dbReference>
<dbReference type="GO" id="GO:0005267">
    <property type="term" value="F:potassium channel activity"/>
    <property type="evidence" value="ECO:0007669"/>
    <property type="project" value="UniProtKB-KW"/>
</dbReference>
<evidence type="ECO:0000313" key="8">
    <source>
        <dbReference type="Ensembl" id="ENSSRHP00000010627.1"/>
    </source>
</evidence>
<evidence type="ECO:0000256" key="2">
    <source>
        <dbReference type="ARBA" id="ARBA00006666"/>
    </source>
</evidence>
<evidence type="ECO:0000313" key="9">
    <source>
        <dbReference type="Proteomes" id="UP000472270"/>
    </source>
</evidence>
<feature type="transmembrane region" description="Helical" evidence="7">
    <location>
        <begin position="23"/>
        <end position="44"/>
    </location>
</feature>
<evidence type="ECO:0000256" key="4">
    <source>
        <dbReference type="ARBA" id="ARBA00022538"/>
    </source>
</evidence>
<keyword evidence="7" id="KW-0812">Transmembrane</keyword>
<accession>A0A673GDN6</accession>
<comment type="similarity">
    <text evidence="2">Belongs to the two pore domain potassium channel (TC 1.A.1.8) family.</text>
</comment>
<keyword evidence="5" id="KW-0631">Potassium channel</keyword>
<reference evidence="8" key="1">
    <citation type="submission" date="2025-08" db="UniProtKB">
        <authorList>
            <consortium name="Ensembl"/>
        </authorList>
    </citation>
    <scope>IDENTIFICATION</scope>
</reference>
<evidence type="ECO:0000256" key="5">
    <source>
        <dbReference type="ARBA" id="ARBA00022826"/>
    </source>
</evidence>
<keyword evidence="5" id="KW-0630">Potassium</keyword>
<keyword evidence="5" id="KW-0407">Ion channel</keyword>
<proteinExistence type="inferred from homology"/>
<reference evidence="8" key="2">
    <citation type="submission" date="2025-09" db="UniProtKB">
        <authorList>
            <consortium name="Ensembl"/>
        </authorList>
    </citation>
    <scope>IDENTIFICATION</scope>
</reference>
<evidence type="ECO:0008006" key="10">
    <source>
        <dbReference type="Google" id="ProtNLM"/>
    </source>
</evidence>
<protein>
    <recommendedName>
        <fullName evidence="10">Potassium channel domain-containing protein</fullName>
    </recommendedName>
</protein>
<dbReference type="GO" id="GO:0005886">
    <property type="term" value="C:plasma membrane"/>
    <property type="evidence" value="ECO:0007669"/>
    <property type="project" value="UniProtKB-SubCell"/>
</dbReference>
<keyword evidence="7" id="KW-0472">Membrane</keyword>
<keyword evidence="3" id="KW-1003">Cell membrane</keyword>